<feature type="binding site" evidence="14">
    <location>
        <position position="492"/>
    </location>
    <ligand>
        <name>ATP</name>
        <dbReference type="ChEBI" id="CHEBI:30616"/>
    </ligand>
</feature>
<dbReference type="FunFam" id="1.10.510.10:FF:000084">
    <property type="entry name" value="Wall-associated receptor kinase 2"/>
    <property type="match status" value="1"/>
</dbReference>
<feature type="domain" description="Protein kinase" evidence="15">
    <location>
        <begin position="463"/>
        <end position="745"/>
    </location>
</feature>
<sequence length="785" mass="87089">MLKVSGETRRVGVVWVVALVEEVPNVTLARVEFRGLRGTKVGEGEEVGDLEVTGGLGGNANVDEDFGELALRERQSGGPWRDDGAAACETLTMLTPTISKDGEKKKQRFMVLLVLLQLLWLWPMATASTARTGCQEKCGNITVPYPFGIGDANCYRKLYDVTCNHSFIPPKLFLGKGKVEVLNISSEGQLRINSTIGFTCYDRSGDKISEHLSWIDLKAKPYTFSDTYNRFTALGCDTIATITGSKGCDFKTGCSMLCNSIDNVINGSCSGIGCCQTSIPKGFKKFDLELGSNNNHTDVVDFNWCSYGFLVDHEWYNFSGADLSLFSTRHDTQVPLVLNWAIEGFGCGNASTSDLNYACGNNSECINSPNGLGYLCRCSPGYQGNPYLKDGCQGTGLGILFLLIGSAWLYWGYQKRKIINLREKFFKQNGGLLLKQQLSSHDTTVEVAKIFTADELEKATDNYDESRILGRGGYGIVYKGILSDNRMVAIKKSRIVDEGQFEQFINEVVILSQIHHKNVVKLLGCCLETEVPLLVCEFVSNGTLFHHIHDEGHKSSISWENRLRIATETAVALDYLHSAASPPIIHRDIKSSNILLDENYMAKVSDFGASRLVPLDQTQFTTLVQGTLGYLDPEYFHTSQLTEESDVYSFGIILVELLTGRKALEFERPEKERNLATHFVTSMKEDNVSEILEGRVLNECSKNQLQEVAQLAKRCLSVKGEERPTMKEVAMELVGLKTSNKHPWVEQNLEETEYLLGETSVSNNGNNIVYDSLKNQVVIPLDSGR</sequence>
<evidence type="ECO:0000259" key="15">
    <source>
        <dbReference type="PROSITE" id="PS50011"/>
    </source>
</evidence>
<dbReference type="GO" id="GO:0005886">
    <property type="term" value="C:plasma membrane"/>
    <property type="evidence" value="ECO:0000318"/>
    <property type="project" value="GO_Central"/>
</dbReference>
<keyword evidence="6 14" id="KW-0547">Nucleotide-binding</keyword>
<comment type="caution">
    <text evidence="13">Lacks conserved residue(s) required for the propagation of feature annotation.</text>
</comment>
<dbReference type="Proteomes" id="UP000189703">
    <property type="component" value="Unplaced"/>
</dbReference>
<keyword evidence="4" id="KW-0812">Transmembrane</keyword>
<dbReference type="GO" id="GO:0005524">
    <property type="term" value="F:ATP binding"/>
    <property type="evidence" value="ECO:0007669"/>
    <property type="project" value="UniProtKB-UniRule"/>
</dbReference>
<dbReference type="FunCoup" id="A0A1U8Q8W4">
    <property type="interactions" value="257"/>
</dbReference>
<dbReference type="FunFam" id="3.30.200.20:FF:000043">
    <property type="entry name" value="Wall-associated receptor kinase 2"/>
    <property type="match status" value="1"/>
</dbReference>
<keyword evidence="13" id="KW-0245">EGF-like domain</keyword>
<evidence type="ECO:0000256" key="7">
    <source>
        <dbReference type="ARBA" id="ARBA00022777"/>
    </source>
</evidence>
<keyword evidence="5" id="KW-0732">Signal</keyword>
<dbReference type="InParanoid" id="A0A1U8Q8W4"/>
<organism evidence="17 18">
    <name type="scientific">Nelumbo nucifera</name>
    <name type="common">Sacred lotus</name>
    <dbReference type="NCBI Taxonomy" id="4432"/>
    <lineage>
        <taxon>Eukaryota</taxon>
        <taxon>Viridiplantae</taxon>
        <taxon>Streptophyta</taxon>
        <taxon>Embryophyta</taxon>
        <taxon>Tracheophyta</taxon>
        <taxon>Spermatophyta</taxon>
        <taxon>Magnoliopsida</taxon>
        <taxon>Proteales</taxon>
        <taxon>Nelumbonaceae</taxon>
        <taxon>Nelumbo</taxon>
    </lineage>
</organism>
<dbReference type="AlphaFoldDB" id="A0A1U8Q8W4"/>
<dbReference type="GeneID" id="104608919"/>
<keyword evidence="3" id="KW-0808">Transferase</keyword>
<dbReference type="InterPro" id="IPR000719">
    <property type="entry name" value="Prot_kinase_dom"/>
</dbReference>
<dbReference type="InterPro" id="IPR025287">
    <property type="entry name" value="WAK_GUB"/>
</dbReference>
<dbReference type="PANTHER" id="PTHR27005">
    <property type="entry name" value="WALL-ASSOCIATED RECEPTOR KINASE-LIKE 21"/>
    <property type="match status" value="1"/>
</dbReference>
<dbReference type="InterPro" id="IPR000742">
    <property type="entry name" value="EGF"/>
</dbReference>
<dbReference type="KEGG" id="nnu:104608919"/>
<evidence type="ECO:0000256" key="10">
    <source>
        <dbReference type="ARBA" id="ARBA00023136"/>
    </source>
</evidence>
<dbReference type="PROSITE" id="PS00107">
    <property type="entry name" value="PROTEIN_KINASE_ATP"/>
    <property type="match status" value="1"/>
</dbReference>
<accession>A0A1U8Q8W4</accession>
<dbReference type="SUPFAM" id="SSF56112">
    <property type="entry name" value="Protein kinase-like (PK-like)"/>
    <property type="match status" value="1"/>
</dbReference>
<dbReference type="Gene3D" id="3.30.200.20">
    <property type="entry name" value="Phosphorylase Kinase, domain 1"/>
    <property type="match status" value="1"/>
</dbReference>
<dbReference type="OMA" id="EWATGNQ"/>
<evidence type="ECO:0000259" key="16">
    <source>
        <dbReference type="PROSITE" id="PS50026"/>
    </source>
</evidence>
<dbReference type="Pfam" id="PF00069">
    <property type="entry name" value="Pkinase"/>
    <property type="match status" value="1"/>
</dbReference>
<dbReference type="Pfam" id="PF13947">
    <property type="entry name" value="GUB_WAK_bind"/>
    <property type="match status" value="1"/>
</dbReference>
<protein>
    <submittedName>
        <fullName evidence="18">Wall-associated receptor kinase 2-like</fullName>
    </submittedName>
</protein>
<evidence type="ECO:0000256" key="6">
    <source>
        <dbReference type="ARBA" id="ARBA00022741"/>
    </source>
</evidence>
<evidence type="ECO:0000256" key="1">
    <source>
        <dbReference type="ARBA" id="ARBA00004479"/>
    </source>
</evidence>
<feature type="domain" description="EGF-like" evidence="16">
    <location>
        <begin position="343"/>
        <end position="393"/>
    </location>
</feature>
<evidence type="ECO:0000256" key="2">
    <source>
        <dbReference type="ARBA" id="ARBA00022527"/>
    </source>
</evidence>
<dbReference type="SMART" id="SM00220">
    <property type="entry name" value="S_TKc"/>
    <property type="match status" value="1"/>
</dbReference>
<evidence type="ECO:0000256" key="14">
    <source>
        <dbReference type="PROSITE-ProRule" id="PRU10141"/>
    </source>
</evidence>
<dbReference type="InterPro" id="IPR017441">
    <property type="entry name" value="Protein_kinase_ATP_BS"/>
</dbReference>
<gene>
    <name evidence="18" type="primary">LOC104608919</name>
</gene>
<evidence type="ECO:0000256" key="5">
    <source>
        <dbReference type="ARBA" id="ARBA00022729"/>
    </source>
</evidence>
<keyword evidence="2" id="KW-0723">Serine/threonine-protein kinase</keyword>
<evidence type="ECO:0000313" key="18">
    <source>
        <dbReference type="RefSeq" id="XP_019055228.1"/>
    </source>
</evidence>
<dbReference type="RefSeq" id="XP_019055228.1">
    <property type="nucleotide sequence ID" value="XM_019199683.1"/>
</dbReference>
<comment type="subcellular location">
    <subcellularLocation>
        <location evidence="1">Membrane</location>
        <topology evidence="1">Single-pass type I membrane protein</topology>
    </subcellularLocation>
</comment>
<keyword evidence="7" id="KW-0418">Kinase</keyword>
<keyword evidence="12" id="KW-0325">Glycoprotein</keyword>
<dbReference type="InterPro" id="IPR045274">
    <property type="entry name" value="WAK-like"/>
</dbReference>
<dbReference type="GO" id="GO:0030247">
    <property type="term" value="F:polysaccharide binding"/>
    <property type="evidence" value="ECO:0007669"/>
    <property type="project" value="InterPro"/>
</dbReference>
<dbReference type="InterPro" id="IPR008271">
    <property type="entry name" value="Ser/Thr_kinase_AS"/>
</dbReference>
<keyword evidence="8 14" id="KW-0067">ATP-binding</keyword>
<keyword evidence="17" id="KW-1185">Reference proteome</keyword>
<reference evidence="18" key="1">
    <citation type="submission" date="2025-08" db="UniProtKB">
        <authorList>
            <consortium name="RefSeq"/>
        </authorList>
    </citation>
    <scope>IDENTIFICATION</scope>
</reference>
<dbReference type="OrthoDB" id="4062651at2759"/>
<evidence type="ECO:0000256" key="3">
    <source>
        <dbReference type="ARBA" id="ARBA00022679"/>
    </source>
</evidence>
<dbReference type="InterPro" id="IPR011009">
    <property type="entry name" value="Kinase-like_dom_sf"/>
</dbReference>
<dbReference type="GO" id="GO:0007166">
    <property type="term" value="P:cell surface receptor signaling pathway"/>
    <property type="evidence" value="ECO:0000318"/>
    <property type="project" value="GO_Central"/>
</dbReference>
<evidence type="ECO:0000256" key="9">
    <source>
        <dbReference type="ARBA" id="ARBA00022989"/>
    </source>
</evidence>
<dbReference type="PANTHER" id="PTHR27005:SF283">
    <property type="entry name" value="OS02G0633066 PROTEIN"/>
    <property type="match status" value="1"/>
</dbReference>
<dbReference type="CDD" id="cd14066">
    <property type="entry name" value="STKc_IRAK"/>
    <property type="match status" value="1"/>
</dbReference>
<keyword evidence="11 13" id="KW-1015">Disulfide bond</keyword>
<keyword evidence="10" id="KW-0472">Membrane</keyword>
<proteinExistence type="predicted"/>
<dbReference type="PROSITE" id="PS00108">
    <property type="entry name" value="PROTEIN_KINASE_ST"/>
    <property type="match status" value="1"/>
</dbReference>
<feature type="disulfide bond" evidence="13">
    <location>
        <begin position="359"/>
        <end position="376"/>
    </location>
</feature>
<dbReference type="GO" id="GO:0004674">
    <property type="term" value="F:protein serine/threonine kinase activity"/>
    <property type="evidence" value="ECO:0007669"/>
    <property type="project" value="UniProtKB-KW"/>
</dbReference>
<keyword evidence="9" id="KW-1133">Transmembrane helix</keyword>
<dbReference type="Gene3D" id="1.10.510.10">
    <property type="entry name" value="Transferase(Phosphotransferase) domain 1"/>
    <property type="match status" value="1"/>
</dbReference>
<evidence type="ECO:0000256" key="12">
    <source>
        <dbReference type="ARBA" id="ARBA00023180"/>
    </source>
</evidence>
<evidence type="ECO:0000256" key="4">
    <source>
        <dbReference type="ARBA" id="ARBA00022692"/>
    </source>
</evidence>
<dbReference type="CDD" id="cd00054">
    <property type="entry name" value="EGF_CA"/>
    <property type="match status" value="1"/>
</dbReference>
<dbReference type="PROSITE" id="PS50026">
    <property type="entry name" value="EGF_3"/>
    <property type="match status" value="1"/>
</dbReference>
<name>A0A1U8Q8W4_NELNU</name>
<evidence type="ECO:0000256" key="8">
    <source>
        <dbReference type="ARBA" id="ARBA00022840"/>
    </source>
</evidence>
<dbReference type="PROSITE" id="PS50011">
    <property type="entry name" value="PROTEIN_KINASE_DOM"/>
    <property type="match status" value="1"/>
</dbReference>
<evidence type="ECO:0000256" key="11">
    <source>
        <dbReference type="ARBA" id="ARBA00023157"/>
    </source>
</evidence>
<evidence type="ECO:0000256" key="13">
    <source>
        <dbReference type="PROSITE-ProRule" id="PRU00076"/>
    </source>
</evidence>
<evidence type="ECO:0000313" key="17">
    <source>
        <dbReference type="Proteomes" id="UP000189703"/>
    </source>
</evidence>